<dbReference type="InterPro" id="IPR014756">
    <property type="entry name" value="Ig_E-set"/>
</dbReference>
<protein>
    <recommendedName>
        <fullName evidence="7">5'-AMP-activated protein kinase subunit beta-1</fullName>
    </recommendedName>
</protein>
<dbReference type="EMBL" id="OU900096">
    <property type="protein sequence ID" value="CAG9860172.1"/>
    <property type="molecule type" value="Genomic_DNA"/>
</dbReference>
<feature type="region of interest" description="Disordered" evidence="8">
    <location>
        <begin position="1"/>
        <end position="44"/>
    </location>
</feature>
<gene>
    <name evidence="10" type="ORF">PHYEVI_LOCUS6529</name>
</gene>
<dbReference type="InterPro" id="IPR032640">
    <property type="entry name" value="AMPK1_CBM"/>
</dbReference>
<dbReference type="GO" id="GO:0005737">
    <property type="term" value="C:cytoplasm"/>
    <property type="evidence" value="ECO:0007669"/>
    <property type="project" value="TreeGrafter"/>
</dbReference>
<evidence type="ECO:0000256" key="4">
    <source>
        <dbReference type="ARBA" id="ARBA00022832"/>
    </source>
</evidence>
<keyword evidence="3" id="KW-0597">Phosphoprotein</keyword>
<evidence type="ECO:0000256" key="1">
    <source>
        <dbReference type="ARBA" id="ARBA00010926"/>
    </source>
</evidence>
<dbReference type="AlphaFoldDB" id="A0A9N9XSE8"/>
<dbReference type="GO" id="GO:0006631">
    <property type="term" value="P:fatty acid metabolic process"/>
    <property type="evidence" value="ECO:0007669"/>
    <property type="project" value="UniProtKB-KW"/>
</dbReference>
<dbReference type="SMART" id="SM01010">
    <property type="entry name" value="AMPKBI"/>
    <property type="match status" value="1"/>
</dbReference>
<dbReference type="GO" id="GO:0005634">
    <property type="term" value="C:nucleus"/>
    <property type="evidence" value="ECO:0007669"/>
    <property type="project" value="TreeGrafter"/>
</dbReference>
<proteinExistence type="inferred from homology"/>
<dbReference type="Pfam" id="PF04739">
    <property type="entry name" value="AMPKBI"/>
    <property type="match status" value="1"/>
</dbReference>
<comment type="similarity">
    <text evidence="1">Belongs to the 5'-AMP-activated protein kinase beta subunit family.</text>
</comment>
<dbReference type="CDD" id="cd02859">
    <property type="entry name" value="E_set_AMPKbeta_like_N"/>
    <property type="match status" value="1"/>
</dbReference>
<evidence type="ECO:0000256" key="7">
    <source>
        <dbReference type="ARBA" id="ARBA00040010"/>
    </source>
</evidence>
<comment type="function">
    <text evidence="6">Non-catalytic subunit of AMP-activated protein kinase (AMPK), an energy sensor protein kinase that plays a key role in regulating cellular energy metabolism. In response to reduction of intracellular ATP levels, AMPK activates energy-producing pathways and inhibits energy-consuming processes: inhibits protein, carbohydrate and lipid biosynthesis, as well as cell growth and proliferation. AMPK acts via direct phosphorylation of metabolic enzymes, and by longer-term effects via phosphorylation of transcription regulators. Also acts as a regulator of cellular polarity by remodeling the actin cytoskeleton; probably by indirectly activating myosin. Beta non-catalytic subunit acts as a scaffold on which the AMPK complex assembles, via its C-terminus that bridges alpha (PRKAA1 or PRKAA2) and gamma subunits (PRKAG1, PRKAG2 or PRKAG3).</text>
</comment>
<dbReference type="InterPro" id="IPR037256">
    <property type="entry name" value="ASC_dom_sf"/>
</dbReference>
<dbReference type="PANTHER" id="PTHR10343:SF84">
    <property type="entry name" value="5'-AMP-ACTIVATED PROTEIN KINASE SUBUNIT BETA-1"/>
    <property type="match status" value="1"/>
</dbReference>
<evidence type="ECO:0000256" key="3">
    <source>
        <dbReference type="ARBA" id="ARBA00022553"/>
    </source>
</evidence>
<evidence type="ECO:0000256" key="6">
    <source>
        <dbReference type="ARBA" id="ARBA00025180"/>
    </source>
</evidence>
<dbReference type="OrthoDB" id="531008at2759"/>
<feature type="domain" description="Association with the SNF1 complex (ASC)" evidence="9">
    <location>
        <begin position="186"/>
        <end position="276"/>
    </location>
</feature>
<organism evidence="10 11">
    <name type="scientific">Phyllotreta striolata</name>
    <name type="common">Striped flea beetle</name>
    <name type="synonym">Crioceris striolata</name>
    <dbReference type="NCBI Taxonomy" id="444603"/>
    <lineage>
        <taxon>Eukaryota</taxon>
        <taxon>Metazoa</taxon>
        <taxon>Ecdysozoa</taxon>
        <taxon>Arthropoda</taxon>
        <taxon>Hexapoda</taxon>
        <taxon>Insecta</taxon>
        <taxon>Pterygota</taxon>
        <taxon>Neoptera</taxon>
        <taxon>Endopterygota</taxon>
        <taxon>Coleoptera</taxon>
        <taxon>Polyphaga</taxon>
        <taxon>Cucujiformia</taxon>
        <taxon>Chrysomeloidea</taxon>
        <taxon>Chrysomelidae</taxon>
        <taxon>Galerucinae</taxon>
        <taxon>Alticini</taxon>
        <taxon>Phyllotreta</taxon>
    </lineage>
</organism>
<evidence type="ECO:0000256" key="5">
    <source>
        <dbReference type="ARBA" id="ARBA00023098"/>
    </source>
</evidence>
<evidence type="ECO:0000313" key="11">
    <source>
        <dbReference type="Proteomes" id="UP001153712"/>
    </source>
</evidence>
<keyword evidence="11" id="KW-1185">Reference proteome</keyword>
<reference evidence="10" key="1">
    <citation type="submission" date="2022-01" db="EMBL/GenBank/DDBJ databases">
        <authorList>
            <person name="King R."/>
        </authorList>
    </citation>
    <scope>NUCLEOTIDE SEQUENCE</scope>
</reference>
<keyword evidence="5" id="KW-0443">Lipid metabolism</keyword>
<accession>A0A9N9XSE8</accession>
<dbReference type="GO" id="GO:0007165">
    <property type="term" value="P:signal transduction"/>
    <property type="evidence" value="ECO:0007669"/>
    <property type="project" value="TreeGrafter"/>
</dbReference>
<dbReference type="GO" id="GO:0031588">
    <property type="term" value="C:nucleotide-activated protein kinase complex"/>
    <property type="evidence" value="ECO:0007669"/>
    <property type="project" value="TreeGrafter"/>
</dbReference>
<evidence type="ECO:0000256" key="8">
    <source>
        <dbReference type="SAM" id="MobiDB-lite"/>
    </source>
</evidence>
<dbReference type="FunFam" id="2.60.40.10:FF:000139">
    <property type="entry name" value="Protein kinase AMP-activated non-catalytic subunit beta 1"/>
    <property type="match status" value="1"/>
</dbReference>
<dbReference type="Proteomes" id="UP001153712">
    <property type="component" value="Chromosome 3"/>
</dbReference>
<evidence type="ECO:0000313" key="10">
    <source>
        <dbReference type="EMBL" id="CAG9860172.1"/>
    </source>
</evidence>
<feature type="region of interest" description="Disordered" evidence="8">
    <location>
        <begin position="181"/>
        <end position="206"/>
    </location>
</feature>
<dbReference type="PANTHER" id="PTHR10343">
    <property type="entry name" value="5'-AMP-ACTIVATED PROTEIN KINASE , BETA SUBUNIT"/>
    <property type="match status" value="1"/>
</dbReference>
<dbReference type="InterPro" id="IPR013783">
    <property type="entry name" value="Ig-like_fold"/>
</dbReference>
<dbReference type="InterPro" id="IPR050827">
    <property type="entry name" value="CRP1_MDG1_kinase"/>
</dbReference>
<evidence type="ECO:0000259" key="9">
    <source>
        <dbReference type="SMART" id="SM01010"/>
    </source>
</evidence>
<keyword evidence="4" id="KW-0276">Fatty acid metabolism</keyword>
<evidence type="ECO:0000256" key="2">
    <source>
        <dbReference type="ARBA" id="ARBA00022516"/>
    </source>
</evidence>
<dbReference type="SUPFAM" id="SSF81296">
    <property type="entry name" value="E set domains"/>
    <property type="match status" value="1"/>
</dbReference>
<dbReference type="SUPFAM" id="SSF160219">
    <property type="entry name" value="AMPKBI-like"/>
    <property type="match status" value="1"/>
</dbReference>
<dbReference type="Gene3D" id="2.60.40.10">
    <property type="entry name" value="Immunoglobulins"/>
    <property type="match status" value="1"/>
</dbReference>
<dbReference type="InterPro" id="IPR006828">
    <property type="entry name" value="ASC_dom"/>
</dbReference>
<dbReference type="GO" id="GO:0019901">
    <property type="term" value="F:protein kinase binding"/>
    <property type="evidence" value="ECO:0007669"/>
    <property type="project" value="TreeGrafter"/>
</dbReference>
<name>A0A9N9XSE8_PHYSR</name>
<keyword evidence="2" id="KW-0444">Lipid biosynthesis</keyword>
<dbReference type="Gene3D" id="6.20.250.60">
    <property type="match status" value="1"/>
</dbReference>
<dbReference type="Pfam" id="PF16561">
    <property type="entry name" value="AMPK1_CBM"/>
    <property type="match status" value="1"/>
</dbReference>
<feature type="compositionally biased region" description="Basic and acidic residues" evidence="8">
    <location>
        <begin position="181"/>
        <end position="194"/>
    </location>
</feature>
<sequence length="276" mass="30864">MLPAMCLRETGSAGAPRERQKSGETAPASPTKEGQAFVFDKKPENKIQLQNSQDEEEPYFTKPALAYELPRPRANTVSEGTQPVRNGSKTPTVFRWEGGGKDVCICGTFSNWETIPMVKSLGDFVAIIDLPEGEHQYKFYVDGEWKNDPEKNLIEDDGGAKNNLIVVKKSDMEVFEALAKDSENAKDDSQKEFGQEVPANKPWEKPNGPPILPPHLLQVILNKDTPLSCEPTLLPEPNHVMLNHLYALSIKDGVMVLSATHRYRKKYVTTLLYKPI</sequence>